<organism evidence="7 8">
    <name type="scientific">Mixia osmundae (strain CBS 9802 / IAM 14324 / JCM 22182 / KY 12970)</name>
    <dbReference type="NCBI Taxonomy" id="764103"/>
    <lineage>
        <taxon>Eukaryota</taxon>
        <taxon>Fungi</taxon>
        <taxon>Dikarya</taxon>
        <taxon>Basidiomycota</taxon>
        <taxon>Pucciniomycotina</taxon>
        <taxon>Mixiomycetes</taxon>
        <taxon>Mixiales</taxon>
        <taxon>Mixiaceae</taxon>
        <taxon>Mixia</taxon>
    </lineage>
</organism>
<keyword evidence="3" id="KW-0862">Zinc</keyword>
<dbReference type="InterPro" id="IPR001841">
    <property type="entry name" value="Znf_RING"/>
</dbReference>
<dbReference type="eggNOG" id="KOG0800">
    <property type="taxonomic scope" value="Eukaryota"/>
</dbReference>
<dbReference type="SMART" id="SM00184">
    <property type="entry name" value="RING"/>
    <property type="match status" value="1"/>
</dbReference>
<evidence type="ECO:0000256" key="2">
    <source>
        <dbReference type="ARBA" id="ARBA00022771"/>
    </source>
</evidence>
<evidence type="ECO:0000313" key="7">
    <source>
        <dbReference type="EMBL" id="GAA96451.1"/>
    </source>
</evidence>
<reference evidence="7 8" key="2">
    <citation type="journal article" date="2012" name="Open Biol.">
        <title>Characteristics of nucleosomes and linker DNA regions on the genome of the basidiomycete Mixia osmundae revealed by mono- and dinucleosome mapping.</title>
        <authorList>
            <person name="Nishida H."/>
            <person name="Kondo S."/>
            <person name="Matsumoto T."/>
            <person name="Suzuki Y."/>
            <person name="Yoshikawa H."/>
            <person name="Taylor T.D."/>
            <person name="Sugiyama J."/>
        </authorList>
    </citation>
    <scope>NUCLEOTIDE SEQUENCE [LARGE SCALE GENOMIC DNA]</scope>
    <source>
        <strain evidence="8">CBS 9802 / IAM 14324 / JCM 22182 / KY 12970</strain>
    </source>
</reference>
<dbReference type="AlphaFoldDB" id="G7E0U1"/>
<dbReference type="GO" id="GO:0043161">
    <property type="term" value="P:proteasome-mediated ubiquitin-dependent protein catabolic process"/>
    <property type="evidence" value="ECO:0007669"/>
    <property type="project" value="TreeGrafter"/>
</dbReference>
<dbReference type="Gene3D" id="3.30.40.10">
    <property type="entry name" value="Zinc/RING finger domain, C3HC4 (zinc finger)"/>
    <property type="match status" value="1"/>
</dbReference>
<dbReference type="OrthoDB" id="8062037at2759"/>
<keyword evidence="8" id="KW-1185">Reference proteome</keyword>
<dbReference type="InterPro" id="IPR050731">
    <property type="entry name" value="HRD1_E3_ubiq-ligases"/>
</dbReference>
<dbReference type="InParanoid" id="G7E0U1"/>
<dbReference type="GO" id="GO:0012505">
    <property type="term" value="C:endomembrane system"/>
    <property type="evidence" value="ECO:0007669"/>
    <property type="project" value="TreeGrafter"/>
</dbReference>
<feature type="compositionally biased region" description="Low complexity" evidence="5">
    <location>
        <begin position="484"/>
        <end position="495"/>
    </location>
</feature>
<dbReference type="STRING" id="764103.G7E0U1"/>
<keyword evidence="2 4" id="KW-0863">Zinc-finger</keyword>
<dbReference type="GO" id="GO:0008270">
    <property type="term" value="F:zinc ion binding"/>
    <property type="evidence" value="ECO:0007669"/>
    <property type="project" value="UniProtKB-KW"/>
</dbReference>
<feature type="compositionally biased region" description="Pro residues" evidence="5">
    <location>
        <begin position="496"/>
        <end position="505"/>
    </location>
</feature>
<protein>
    <recommendedName>
        <fullName evidence="6">RING-type domain-containing protein</fullName>
    </recommendedName>
</protein>
<evidence type="ECO:0000256" key="3">
    <source>
        <dbReference type="ARBA" id="ARBA00022833"/>
    </source>
</evidence>
<evidence type="ECO:0000256" key="1">
    <source>
        <dbReference type="ARBA" id="ARBA00022723"/>
    </source>
</evidence>
<name>G7E0U1_MIXOS</name>
<sequence length="505" mass="56060">MWPSTSDNPETFASFKQIYYRPKVMLLILTYLAFNASTTRQASALRSTVPATNGNDGLAMTSGTVTAPALYAAQQIAPTASHPSEKLRASPKQVMPRRRTSGSTIAAVDQPRSALPDIAVSLFSETSRSRTSSVAQPEDTSVSLYESWLEVLRSLPCAQPVWILFAVLHAMFLLEWACLEAEDELIKRSVTTTSEREHQKSRLAHLSKYWRANLRPILGMIAVITIAASVLAECTASSDTEVPFMRYLGPPTARLEHSGDFAALFRPIRFVVALEALTAMLALLQPLKHLLPHSIMPPFVSASLFTPSISRTDPLVLRERQRGFFAQLTRKREIALDDVEVESKYLVGQFVELVTVGTCAAQCTIIFFALHYHSPVSLATIPAFLYLMSMRGLAASVANIFRSTRRTVHCLRVVLAAFPLSQDGKQEPDKDWLCSICFEGCDWKQRRCKLHCSHSYHAQCLIQWLYRASTCPVCHQAVMPSRQQASESSAPAVPAERPPPLQPIQ</sequence>
<feature type="domain" description="RING-type" evidence="6">
    <location>
        <begin position="434"/>
        <end position="475"/>
    </location>
</feature>
<evidence type="ECO:0000256" key="5">
    <source>
        <dbReference type="SAM" id="MobiDB-lite"/>
    </source>
</evidence>
<keyword evidence="1" id="KW-0479">Metal-binding</keyword>
<accession>G7E0U1</accession>
<evidence type="ECO:0000256" key="4">
    <source>
        <dbReference type="PROSITE-ProRule" id="PRU00175"/>
    </source>
</evidence>
<dbReference type="GO" id="GO:0061630">
    <property type="term" value="F:ubiquitin protein ligase activity"/>
    <property type="evidence" value="ECO:0007669"/>
    <property type="project" value="TreeGrafter"/>
</dbReference>
<reference evidence="7 8" key="1">
    <citation type="journal article" date="2011" name="J. Gen. Appl. Microbiol.">
        <title>Draft genome sequencing of the enigmatic basidiomycete Mixia osmundae.</title>
        <authorList>
            <person name="Nishida H."/>
            <person name="Nagatsuka Y."/>
            <person name="Sugiyama J."/>
        </authorList>
    </citation>
    <scope>NUCLEOTIDE SEQUENCE [LARGE SCALE GENOMIC DNA]</scope>
    <source>
        <strain evidence="8">CBS 9802 / IAM 14324 / JCM 22182 / KY 12970</strain>
    </source>
</reference>
<dbReference type="Proteomes" id="UP000009131">
    <property type="component" value="Unassembled WGS sequence"/>
</dbReference>
<gene>
    <name evidence="7" type="primary">Mo03118</name>
    <name evidence="7" type="ORF">E5Q_03118</name>
</gene>
<dbReference type="PANTHER" id="PTHR22763">
    <property type="entry name" value="RING ZINC FINGER PROTEIN"/>
    <property type="match status" value="1"/>
</dbReference>
<evidence type="ECO:0000313" key="8">
    <source>
        <dbReference type="Proteomes" id="UP000009131"/>
    </source>
</evidence>
<evidence type="ECO:0000259" key="6">
    <source>
        <dbReference type="PROSITE" id="PS50089"/>
    </source>
</evidence>
<dbReference type="RefSeq" id="XP_014568065.1">
    <property type="nucleotide sequence ID" value="XM_014712579.1"/>
</dbReference>
<dbReference type="InterPro" id="IPR013083">
    <property type="entry name" value="Znf_RING/FYVE/PHD"/>
</dbReference>
<feature type="region of interest" description="Disordered" evidence="5">
    <location>
        <begin position="484"/>
        <end position="505"/>
    </location>
</feature>
<dbReference type="HOGENOM" id="CLU_539768_0_0_1"/>
<proteinExistence type="predicted"/>
<dbReference type="EMBL" id="BABT02000090">
    <property type="protein sequence ID" value="GAA96451.1"/>
    <property type="molecule type" value="Genomic_DNA"/>
</dbReference>
<dbReference type="Pfam" id="PF13639">
    <property type="entry name" value="zf-RING_2"/>
    <property type="match status" value="1"/>
</dbReference>
<comment type="caution">
    <text evidence="7">The sequence shown here is derived from an EMBL/GenBank/DDBJ whole genome shotgun (WGS) entry which is preliminary data.</text>
</comment>
<dbReference type="SUPFAM" id="SSF57850">
    <property type="entry name" value="RING/U-box"/>
    <property type="match status" value="1"/>
</dbReference>
<dbReference type="PROSITE" id="PS50089">
    <property type="entry name" value="ZF_RING_2"/>
    <property type="match status" value="1"/>
</dbReference>